<dbReference type="AlphaFoldDB" id="E1SRM6"/>
<evidence type="ECO:0000256" key="9">
    <source>
        <dbReference type="SAM" id="Coils"/>
    </source>
</evidence>
<dbReference type="SUPFAM" id="SSF48452">
    <property type="entry name" value="TPR-like"/>
    <property type="match status" value="1"/>
</dbReference>
<evidence type="ECO:0000256" key="4">
    <source>
        <dbReference type="ARBA" id="ARBA00022989"/>
    </source>
</evidence>
<sequence length="204" mass="21714">MEIYSTEEQQVEAIKRFWKEYGVSIIGGAVLGLGGLFGWNTYQDHLVGKAEQASAAYGRVIEQAGQSQDALDTAVAQFQNEYGESGYGPLSQLLLARAAVEAGDLAKAETLLTEVLPSMDSATAPMVTLRLARVQLAQDKLDAAQATLEKVTSEAFAAQREELKGDVLVKKGEMDAARAAYQSALDAGGAQTSPALQMKLDDLA</sequence>
<dbReference type="Gene3D" id="1.25.40.10">
    <property type="entry name" value="Tetratricopeptide repeat domain"/>
    <property type="match status" value="1"/>
</dbReference>
<keyword evidence="4 10" id="KW-1133">Transmembrane helix</keyword>
<evidence type="ECO:0000256" key="7">
    <source>
        <dbReference type="ARBA" id="ARBA00024197"/>
    </source>
</evidence>
<dbReference type="Pfam" id="PF09976">
    <property type="entry name" value="TPR_21"/>
    <property type="match status" value="1"/>
</dbReference>
<name>E1SRM6_FERBD</name>
<dbReference type="GeneID" id="67182969"/>
<keyword evidence="5 10" id="KW-0472">Membrane</keyword>
<accession>E1SRM6</accession>
<keyword evidence="2" id="KW-1003">Cell membrane</keyword>
<keyword evidence="13" id="KW-1185">Reference proteome</keyword>
<dbReference type="RefSeq" id="WP_013346253.1">
    <property type="nucleotide sequence ID" value="NC_014541.1"/>
</dbReference>
<reference evidence="12 13" key="1">
    <citation type="journal article" date="2010" name="Stand. Genomic Sci.">
        <title>Complete genome sequence of Ferrimonas balearica type strain (PAT).</title>
        <authorList>
            <person name="Nolan M."/>
            <person name="Sikorski J."/>
            <person name="Davenport K."/>
            <person name="Lucas S."/>
            <person name="Glavina Del Rio T."/>
            <person name="Tice H."/>
            <person name="Cheng J."/>
            <person name="Goodwin L."/>
            <person name="Pitluck S."/>
            <person name="Liolios K."/>
            <person name="Ivanova N."/>
            <person name="Mavromatis K."/>
            <person name="Ovchinnikova G."/>
            <person name="Pati A."/>
            <person name="Chen A."/>
            <person name="Palaniappan K."/>
            <person name="Land M."/>
            <person name="Hauser L."/>
            <person name="Chang Y."/>
            <person name="Jeffries C."/>
            <person name="Tapia R."/>
            <person name="Brettin T."/>
            <person name="Detter J."/>
            <person name="Han C."/>
            <person name="Yasawong M."/>
            <person name="Rohde M."/>
            <person name="Tindall B."/>
            <person name="Goker M."/>
            <person name="Woyke T."/>
            <person name="Bristow J."/>
            <person name="Eisen J."/>
            <person name="Markowitz V."/>
            <person name="Hugenholtz P."/>
            <person name="Kyrpides N."/>
            <person name="Klenk H."/>
            <person name="Lapidus A."/>
        </authorList>
    </citation>
    <scope>NUCLEOTIDE SEQUENCE [LARGE SCALE GENOMIC DNA]</scope>
    <source>
        <strain evidence="13">DSM 9799 / CCM 4581 / KCTC 23876 / PAT</strain>
    </source>
</reference>
<evidence type="ECO:0000256" key="2">
    <source>
        <dbReference type="ARBA" id="ARBA00022475"/>
    </source>
</evidence>
<evidence type="ECO:0000256" key="5">
    <source>
        <dbReference type="ARBA" id="ARBA00023136"/>
    </source>
</evidence>
<comment type="subcellular location">
    <subcellularLocation>
        <location evidence="1">Cell membrane</location>
        <topology evidence="1">Single-pass type II membrane protein</topology>
    </subcellularLocation>
</comment>
<dbReference type="InterPro" id="IPR018704">
    <property type="entry name" value="SecYEG/CpoB_TPR"/>
</dbReference>
<evidence type="ECO:0000256" key="8">
    <source>
        <dbReference type="ARBA" id="ARBA00024235"/>
    </source>
</evidence>
<evidence type="ECO:0000256" key="6">
    <source>
        <dbReference type="ARBA" id="ARBA00023186"/>
    </source>
</evidence>
<organism evidence="12 13">
    <name type="scientific">Ferrimonas balearica (strain DSM 9799 / CCM 4581 / KCTC 23876 / PAT)</name>
    <dbReference type="NCBI Taxonomy" id="550540"/>
    <lineage>
        <taxon>Bacteria</taxon>
        <taxon>Pseudomonadati</taxon>
        <taxon>Pseudomonadota</taxon>
        <taxon>Gammaproteobacteria</taxon>
        <taxon>Alteromonadales</taxon>
        <taxon>Ferrimonadaceae</taxon>
        <taxon>Ferrimonas</taxon>
    </lineage>
</organism>
<dbReference type="OrthoDB" id="9789675at2"/>
<dbReference type="PANTHER" id="PTHR38035:SF1">
    <property type="entry name" value="ANCILLARY SECYEG TRANSLOCON SUBUNIT"/>
    <property type="match status" value="1"/>
</dbReference>
<evidence type="ECO:0000313" key="13">
    <source>
        <dbReference type="Proteomes" id="UP000006683"/>
    </source>
</evidence>
<evidence type="ECO:0000256" key="10">
    <source>
        <dbReference type="SAM" id="Phobius"/>
    </source>
</evidence>
<dbReference type="Proteomes" id="UP000006683">
    <property type="component" value="Chromosome"/>
</dbReference>
<evidence type="ECO:0000256" key="3">
    <source>
        <dbReference type="ARBA" id="ARBA00022692"/>
    </source>
</evidence>
<feature type="domain" description="Ancillary SecYEG translocon subunit/Cell division coordinator CpoB TPR" evidence="11">
    <location>
        <begin position="15"/>
        <end position="204"/>
    </location>
</feature>
<dbReference type="PIRSF" id="PIRSF006170">
    <property type="entry name" value="YfgM"/>
    <property type="match status" value="1"/>
</dbReference>
<dbReference type="PANTHER" id="PTHR38035">
    <property type="entry name" value="UPF0070 PROTEIN YFGM"/>
    <property type="match status" value="1"/>
</dbReference>
<dbReference type="HOGENOM" id="CLU_084785_0_0_6"/>
<keyword evidence="6" id="KW-0143">Chaperone</keyword>
<dbReference type="GO" id="GO:0044877">
    <property type="term" value="F:protein-containing complex binding"/>
    <property type="evidence" value="ECO:0007669"/>
    <property type="project" value="InterPro"/>
</dbReference>
<dbReference type="EMBL" id="CP002209">
    <property type="protein sequence ID" value="ADN76947.1"/>
    <property type="molecule type" value="Genomic_DNA"/>
</dbReference>
<dbReference type="STRING" id="550540.Fbal_2745"/>
<dbReference type="InterPro" id="IPR026039">
    <property type="entry name" value="YfgM"/>
</dbReference>
<feature type="coiled-coil region" evidence="9">
    <location>
        <begin position="134"/>
        <end position="161"/>
    </location>
</feature>
<keyword evidence="3 10" id="KW-0812">Transmembrane</keyword>
<evidence type="ECO:0000313" key="12">
    <source>
        <dbReference type="EMBL" id="ADN76947.1"/>
    </source>
</evidence>
<dbReference type="GO" id="GO:0005886">
    <property type="term" value="C:plasma membrane"/>
    <property type="evidence" value="ECO:0007669"/>
    <property type="project" value="UniProtKB-SubCell"/>
</dbReference>
<comment type="similarity">
    <text evidence="7">Belongs to the YfgM family.</text>
</comment>
<gene>
    <name evidence="12" type="ordered locus">Fbal_2745</name>
</gene>
<evidence type="ECO:0000259" key="11">
    <source>
        <dbReference type="Pfam" id="PF09976"/>
    </source>
</evidence>
<keyword evidence="9" id="KW-0175">Coiled coil</keyword>
<feature type="transmembrane region" description="Helical" evidence="10">
    <location>
        <begin position="21"/>
        <end position="39"/>
    </location>
</feature>
<proteinExistence type="inferred from homology"/>
<dbReference type="eggNOG" id="COG2976">
    <property type="taxonomic scope" value="Bacteria"/>
</dbReference>
<dbReference type="InterPro" id="IPR011990">
    <property type="entry name" value="TPR-like_helical_dom_sf"/>
</dbReference>
<dbReference type="KEGG" id="fbl:Fbal_2745"/>
<evidence type="ECO:0000256" key="1">
    <source>
        <dbReference type="ARBA" id="ARBA00004401"/>
    </source>
</evidence>
<protein>
    <recommendedName>
        <fullName evidence="8">Ancillary SecYEG translocon subunit</fullName>
    </recommendedName>
</protein>